<dbReference type="SUPFAM" id="SSF52096">
    <property type="entry name" value="ClpP/crotonase"/>
    <property type="match status" value="1"/>
</dbReference>
<evidence type="ECO:0000256" key="1">
    <source>
        <dbReference type="SAM" id="MobiDB-lite"/>
    </source>
</evidence>
<feature type="compositionally biased region" description="Pro residues" evidence="1">
    <location>
        <begin position="150"/>
        <end position="162"/>
    </location>
</feature>
<gene>
    <name evidence="2" type="ORF">PC41400_21130</name>
</gene>
<sequence>MGNGNRYKGQQNRPAHAGAGVSSERYAGRNEYPFQQASASVSAGSGGFLNRGNGYSGQQGAGQNAFPEVGNANQTYTSGAPRGAYGQTTAHTFNPAPYGLRQNDSSYTAEETANDADDVTLQQVHFEESGEGTAAFRADASVTSDYSPRPQAPFPGPAPFNQPPSFRSEEQPSEEQKKLAAVETIQQLGQINTPAGESNIYCMSIIGQVEGHIVLPPQNKTTKYEHLIPQLVAAEQNPKIEGILVILNTVGGDVEAGLAIAEMLATISKPTVTLVLGGGHSIGVPIAVSSNRSFIAETATMTIHPIRLTGLVIGVLQTFEYLEKMQERVTRFVTKHSKISEEQFKELMFKTGELTRDIGTTVIGQDAVKYGLIDEVGGIGQAMAELNRRIEERRGSQGGGTA</sequence>
<dbReference type="InterPro" id="IPR029045">
    <property type="entry name" value="ClpP/crotonase-like_dom_sf"/>
</dbReference>
<evidence type="ECO:0000313" key="2">
    <source>
        <dbReference type="EMBL" id="QAV20028.1"/>
    </source>
</evidence>
<dbReference type="InterPro" id="IPR023562">
    <property type="entry name" value="ClpP/TepA"/>
</dbReference>
<keyword evidence="2" id="KW-0378">Hydrolase</keyword>
<evidence type="ECO:0000313" key="3">
    <source>
        <dbReference type="Proteomes" id="UP000288943"/>
    </source>
</evidence>
<proteinExistence type="predicted"/>
<feature type="region of interest" description="Disordered" evidence="1">
    <location>
        <begin position="141"/>
        <end position="175"/>
    </location>
</feature>
<accession>A0A410X005</accession>
<dbReference type="GO" id="GO:0008233">
    <property type="term" value="F:peptidase activity"/>
    <property type="evidence" value="ECO:0007669"/>
    <property type="project" value="UniProtKB-KW"/>
</dbReference>
<dbReference type="KEGG" id="pchi:PC41400_21130"/>
<dbReference type="OrthoDB" id="1705851at2"/>
<dbReference type="GO" id="GO:0006508">
    <property type="term" value="P:proteolysis"/>
    <property type="evidence" value="ECO:0007669"/>
    <property type="project" value="UniProtKB-KW"/>
</dbReference>
<dbReference type="Proteomes" id="UP000288943">
    <property type="component" value="Chromosome"/>
</dbReference>
<reference evidence="2 3" key="1">
    <citation type="submission" date="2018-01" db="EMBL/GenBank/DDBJ databases">
        <title>The whole genome sequencing and assembly of Paenibacillus chitinolyticus KCCM 41400 strain.</title>
        <authorList>
            <person name="Kim J.-Y."/>
            <person name="Park M.-K."/>
            <person name="Lee Y.-J."/>
            <person name="Yi H."/>
            <person name="Bahn Y.-S."/>
            <person name="Kim J.F."/>
            <person name="Lee D.-W."/>
        </authorList>
    </citation>
    <scope>NUCLEOTIDE SEQUENCE [LARGE SCALE GENOMIC DNA]</scope>
    <source>
        <strain evidence="2 3">KCCM 41400</strain>
    </source>
</reference>
<dbReference type="EMBL" id="CP026520">
    <property type="protein sequence ID" value="QAV20028.1"/>
    <property type="molecule type" value="Genomic_DNA"/>
</dbReference>
<name>A0A410X005_9BACL</name>
<dbReference type="Pfam" id="PF00574">
    <property type="entry name" value="CLP_protease"/>
    <property type="match status" value="1"/>
</dbReference>
<protein>
    <submittedName>
        <fullName evidence="2">Clp protease ClpP</fullName>
    </submittedName>
</protein>
<feature type="region of interest" description="Disordered" evidence="1">
    <location>
        <begin position="1"/>
        <end position="103"/>
    </location>
</feature>
<keyword evidence="2" id="KW-0645">Protease</keyword>
<organism evidence="2 3">
    <name type="scientific">Paenibacillus chitinolyticus</name>
    <dbReference type="NCBI Taxonomy" id="79263"/>
    <lineage>
        <taxon>Bacteria</taxon>
        <taxon>Bacillati</taxon>
        <taxon>Bacillota</taxon>
        <taxon>Bacilli</taxon>
        <taxon>Bacillales</taxon>
        <taxon>Paenibacillaceae</taxon>
        <taxon>Paenibacillus</taxon>
    </lineage>
</organism>
<feature type="compositionally biased region" description="Gly residues" evidence="1">
    <location>
        <begin position="44"/>
        <end position="60"/>
    </location>
</feature>
<dbReference type="Gene3D" id="3.90.226.10">
    <property type="entry name" value="2-enoyl-CoA Hydratase, Chain A, domain 1"/>
    <property type="match status" value="1"/>
</dbReference>
<dbReference type="AlphaFoldDB" id="A0A410X005"/>